<dbReference type="InterPro" id="IPR029060">
    <property type="entry name" value="PIN-like_dom_sf"/>
</dbReference>
<evidence type="ECO:0000259" key="8">
    <source>
        <dbReference type="Pfam" id="PF01850"/>
    </source>
</evidence>
<dbReference type="SUPFAM" id="SSF88723">
    <property type="entry name" value="PIN domain-like"/>
    <property type="match status" value="1"/>
</dbReference>
<name>A0A840ICA1_9ACTN</name>
<gene>
    <name evidence="9" type="ORF">BDZ31_001143</name>
</gene>
<evidence type="ECO:0000256" key="6">
    <source>
        <dbReference type="ARBA" id="ARBA00022842"/>
    </source>
</evidence>
<keyword evidence="6" id="KW-0460">Magnesium</keyword>
<keyword evidence="5" id="KW-0378">Hydrolase</keyword>
<evidence type="ECO:0000256" key="2">
    <source>
        <dbReference type="ARBA" id="ARBA00022649"/>
    </source>
</evidence>
<proteinExistence type="inferred from homology"/>
<dbReference type="PANTHER" id="PTHR33653">
    <property type="entry name" value="RIBONUCLEASE VAPC2"/>
    <property type="match status" value="1"/>
</dbReference>
<comment type="cofactor">
    <cofactor evidence="1">
        <name>Mg(2+)</name>
        <dbReference type="ChEBI" id="CHEBI:18420"/>
    </cofactor>
</comment>
<keyword evidence="3" id="KW-0540">Nuclease</keyword>
<dbReference type="Proteomes" id="UP000585272">
    <property type="component" value="Unassembled WGS sequence"/>
</dbReference>
<dbReference type="InterPro" id="IPR002716">
    <property type="entry name" value="PIN_dom"/>
</dbReference>
<dbReference type="EMBL" id="JACHNU010000001">
    <property type="protein sequence ID" value="MBB4661570.1"/>
    <property type="molecule type" value="Genomic_DNA"/>
</dbReference>
<feature type="domain" description="PIN" evidence="8">
    <location>
        <begin position="2"/>
        <end position="123"/>
    </location>
</feature>
<dbReference type="AlphaFoldDB" id="A0A840ICA1"/>
<evidence type="ECO:0000256" key="4">
    <source>
        <dbReference type="ARBA" id="ARBA00022723"/>
    </source>
</evidence>
<dbReference type="GO" id="GO:0046872">
    <property type="term" value="F:metal ion binding"/>
    <property type="evidence" value="ECO:0007669"/>
    <property type="project" value="UniProtKB-KW"/>
</dbReference>
<dbReference type="GO" id="GO:0004518">
    <property type="term" value="F:nuclease activity"/>
    <property type="evidence" value="ECO:0007669"/>
    <property type="project" value="UniProtKB-KW"/>
</dbReference>
<reference evidence="9 10" key="1">
    <citation type="submission" date="2020-08" db="EMBL/GenBank/DDBJ databases">
        <title>Genomic Encyclopedia of Archaeal and Bacterial Type Strains, Phase II (KMG-II): from individual species to whole genera.</title>
        <authorList>
            <person name="Goeker M."/>
        </authorList>
    </citation>
    <scope>NUCLEOTIDE SEQUENCE [LARGE SCALE GENOMIC DNA]</scope>
    <source>
        <strain evidence="9 10">DSM 23288</strain>
    </source>
</reference>
<evidence type="ECO:0000256" key="5">
    <source>
        <dbReference type="ARBA" id="ARBA00022801"/>
    </source>
</evidence>
<dbReference type="Gene3D" id="3.40.50.1010">
    <property type="entry name" value="5'-nuclease"/>
    <property type="match status" value="1"/>
</dbReference>
<evidence type="ECO:0000313" key="9">
    <source>
        <dbReference type="EMBL" id="MBB4661570.1"/>
    </source>
</evidence>
<sequence>MDTTVFIYLARGQERAQRFLPYVEGRRVVLSFVSVAELWRGAYAQQYGVARRRRLESDIAGTVVVQPTEDLAHEWARLSNEARGMSPGHALGQKAQAHDAWIAATARLYKLPLLTEDSDFAGMPGLSLLLDDPVR</sequence>
<evidence type="ECO:0000313" key="10">
    <source>
        <dbReference type="Proteomes" id="UP000585272"/>
    </source>
</evidence>
<keyword evidence="2" id="KW-1277">Toxin-antitoxin system</keyword>
<protein>
    <submittedName>
        <fullName evidence="9">Putative nucleic acid-binding protein</fullName>
    </submittedName>
</protein>
<dbReference type="InterPro" id="IPR050556">
    <property type="entry name" value="Type_II_TA_system_RNase"/>
</dbReference>
<comment type="similarity">
    <text evidence="7">Belongs to the PINc/VapC protein family.</text>
</comment>
<organism evidence="9 10">
    <name type="scientific">Conexibacter arvalis</name>
    <dbReference type="NCBI Taxonomy" id="912552"/>
    <lineage>
        <taxon>Bacteria</taxon>
        <taxon>Bacillati</taxon>
        <taxon>Actinomycetota</taxon>
        <taxon>Thermoleophilia</taxon>
        <taxon>Solirubrobacterales</taxon>
        <taxon>Conexibacteraceae</taxon>
        <taxon>Conexibacter</taxon>
    </lineage>
</organism>
<evidence type="ECO:0000256" key="1">
    <source>
        <dbReference type="ARBA" id="ARBA00001946"/>
    </source>
</evidence>
<evidence type="ECO:0000256" key="3">
    <source>
        <dbReference type="ARBA" id="ARBA00022722"/>
    </source>
</evidence>
<comment type="caution">
    <text evidence="9">The sequence shown here is derived from an EMBL/GenBank/DDBJ whole genome shotgun (WGS) entry which is preliminary data.</text>
</comment>
<keyword evidence="10" id="KW-1185">Reference proteome</keyword>
<keyword evidence="4" id="KW-0479">Metal-binding</keyword>
<dbReference type="PANTHER" id="PTHR33653:SF1">
    <property type="entry name" value="RIBONUCLEASE VAPC2"/>
    <property type="match status" value="1"/>
</dbReference>
<accession>A0A840ICA1</accession>
<dbReference type="Pfam" id="PF01850">
    <property type="entry name" value="PIN"/>
    <property type="match status" value="1"/>
</dbReference>
<evidence type="ECO:0000256" key="7">
    <source>
        <dbReference type="ARBA" id="ARBA00038093"/>
    </source>
</evidence>
<dbReference type="GO" id="GO:0016787">
    <property type="term" value="F:hydrolase activity"/>
    <property type="evidence" value="ECO:0007669"/>
    <property type="project" value="UniProtKB-KW"/>
</dbReference>